<dbReference type="InterPro" id="IPR038468">
    <property type="entry name" value="MmpS_C"/>
</dbReference>
<feature type="transmembrane region" description="Helical" evidence="7">
    <location>
        <begin position="79"/>
        <end position="98"/>
    </location>
</feature>
<name>A0A839S3R1_9PSEU</name>
<proteinExistence type="inferred from homology"/>
<keyword evidence="3" id="KW-1003">Cell membrane</keyword>
<dbReference type="GO" id="GO:0005886">
    <property type="term" value="C:plasma membrane"/>
    <property type="evidence" value="ECO:0007669"/>
    <property type="project" value="UniProtKB-SubCell"/>
</dbReference>
<evidence type="ECO:0000313" key="9">
    <source>
        <dbReference type="Proteomes" id="UP000550714"/>
    </source>
</evidence>
<dbReference type="Pfam" id="PF05423">
    <property type="entry name" value="Mycobact_memb"/>
    <property type="match status" value="1"/>
</dbReference>
<reference evidence="8 9" key="1">
    <citation type="submission" date="2020-08" db="EMBL/GenBank/DDBJ databases">
        <title>Genomic Encyclopedia of Type Strains, Phase III (KMG-III): the genomes of soil and plant-associated and newly described type strains.</title>
        <authorList>
            <person name="Whitman W."/>
        </authorList>
    </citation>
    <scope>NUCLEOTIDE SEQUENCE [LARGE SCALE GENOMIC DNA]</scope>
    <source>
        <strain evidence="8 9">CECT 8577</strain>
    </source>
</reference>
<evidence type="ECO:0000256" key="7">
    <source>
        <dbReference type="SAM" id="Phobius"/>
    </source>
</evidence>
<keyword evidence="6 7" id="KW-0472">Membrane</keyword>
<dbReference type="EMBL" id="JACHWU010000004">
    <property type="protein sequence ID" value="MBB3052395.1"/>
    <property type="molecule type" value="Genomic_DNA"/>
</dbReference>
<keyword evidence="9" id="KW-1185">Reference proteome</keyword>
<comment type="subcellular location">
    <subcellularLocation>
        <location evidence="1">Cell membrane</location>
    </subcellularLocation>
</comment>
<feature type="transmembrane region" description="Helical" evidence="7">
    <location>
        <begin position="48"/>
        <end position="67"/>
    </location>
</feature>
<evidence type="ECO:0000256" key="3">
    <source>
        <dbReference type="ARBA" id="ARBA00022475"/>
    </source>
</evidence>
<gene>
    <name evidence="8" type="ORF">FHS23_003429</name>
</gene>
<evidence type="ECO:0000256" key="1">
    <source>
        <dbReference type="ARBA" id="ARBA00004236"/>
    </source>
</evidence>
<comment type="caution">
    <text evidence="8">The sequence shown here is derived from an EMBL/GenBank/DDBJ whole genome shotgun (WGS) entry which is preliminary data.</text>
</comment>
<evidence type="ECO:0000256" key="5">
    <source>
        <dbReference type="ARBA" id="ARBA00022989"/>
    </source>
</evidence>
<dbReference type="Proteomes" id="UP000550714">
    <property type="component" value="Unassembled WGS sequence"/>
</dbReference>
<keyword evidence="4 7" id="KW-0812">Transmembrane</keyword>
<comment type="similarity">
    <text evidence="2">Belongs to the MmpS family.</text>
</comment>
<organism evidence="8 9">
    <name type="scientific">Prauserella isguenensis</name>
    <dbReference type="NCBI Taxonomy" id="1470180"/>
    <lineage>
        <taxon>Bacteria</taxon>
        <taxon>Bacillati</taxon>
        <taxon>Actinomycetota</taxon>
        <taxon>Actinomycetes</taxon>
        <taxon>Pseudonocardiales</taxon>
        <taxon>Pseudonocardiaceae</taxon>
        <taxon>Prauserella</taxon>
    </lineage>
</organism>
<evidence type="ECO:0000256" key="6">
    <source>
        <dbReference type="ARBA" id="ARBA00023136"/>
    </source>
</evidence>
<accession>A0A839S3R1</accession>
<protein>
    <submittedName>
        <fullName evidence="8">Amino acid transporter</fullName>
    </submittedName>
</protein>
<evidence type="ECO:0000313" key="8">
    <source>
        <dbReference type="EMBL" id="MBB3052395.1"/>
    </source>
</evidence>
<sequence>MSNPTPHSMSPGSVSPSPVVPRNGLGTAGFVLGLIGLIFSLIPLIGVIAWPLVILGLVFSLIGFFRARGGKATNKGMSIAGIVVSAVGLVMCILWLGAFGNAANEVDKEANRETAIRYEVTGDARNASVSYTTFGDGTTSTSEETVAELPWSKDLTTKGLFSGGSLTVSTGAEGGSVTCTVTVDGQDAKSSTATGQFATASCDGFGG</sequence>
<keyword evidence="5 7" id="KW-1133">Transmembrane helix</keyword>
<dbReference type="AlphaFoldDB" id="A0A839S3R1"/>
<evidence type="ECO:0000256" key="2">
    <source>
        <dbReference type="ARBA" id="ARBA00007531"/>
    </source>
</evidence>
<dbReference type="InterPro" id="IPR008693">
    <property type="entry name" value="MmpS"/>
</dbReference>
<evidence type="ECO:0000256" key="4">
    <source>
        <dbReference type="ARBA" id="ARBA00022692"/>
    </source>
</evidence>
<dbReference type="Gene3D" id="2.60.40.2880">
    <property type="entry name" value="MmpS1-5, C-terminal soluble domain"/>
    <property type="match status" value="1"/>
</dbReference>